<name>A0ABY7WND0_9LACO</name>
<dbReference type="Gene3D" id="3.40.50.720">
    <property type="entry name" value="NAD(P)-binding Rossmann-like Domain"/>
    <property type="match status" value="1"/>
</dbReference>
<reference evidence="2 3" key="1">
    <citation type="submission" date="2023-02" db="EMBL/GenBank/DDBJ databases">
        <title>Genome sequence of Lacticaseibacillus sp. KACC 23028.</title>
        <authorList>
            <person name="Kim S."/>
            <person name="Heo J."/>
            <person name="Kwon S.-W."/>
        </authorList>
    </citation>
    <scope>NUCLEOTIDE SEQUENCE [LARGE SCALE GENOMIC DNA]</scope>
    <source>
        <strain evidence="2 3">KACC 23028</strain>
    </source>
</reference>
<organism evidence="2 3">
    <name type="scientific">Lacticaseibacillus pabuli</name>
    <dbReference type="NCBI Taxonomy" id="3025672"/>
    <lineage>
        <taxon>Bacteria</taxon>
        <taxon>Bacillati</taxon>
        <taxon>Bacillota</taxon>
        <taxon>Bacilli</taxon>
        <taxon>Lactobacillales</taxon>
        <taxon>Lactobacillaceae</taxon>
        <taxon>Lacticaseibacillus</taxon>
    </lineage>
</organism>
<dbReference type="EMBL" id="CP117884">
    <property type="protein sequence ID" value="WDF81708.1"/>
    <property type="molecule type" value="Genomic_DNA"/>
</dbReference>
<dbReference type="InterPro" id="IPR036291">
    <property type="entry name" value="NAD(P)-bd_dom_sf"/>
</dbReference>
<dbReference type="InterPro" id="IPR001509">
    <property type="entry name" value="Epimerase_deHydtase"/>
</dbReference>
<gene>
    <name evidence="2" type="ORF">PQ472_07165</name>
</gene>
<dbReference type="PANTHER" id="PTHR48079">
    <property type="entry name" value="PROTEIN YEEZ"/>
    <property type="match status" value="1"/>
</dbReference>
<dbReference type="Pfam" id="PF01370">
    <property type="entry name" value="Epimerase"/>
    <property type="match status" value="1"/>
</dbReference>
<evidence type="ECO:0000313" key="2">
    <source>
        <dbReference type="EMBL" id="WDF81708.1"/>
    </source>
</evidence>
<evidence type="ECO:0000259" key="1">
    <source>
        <dbReference type="Pfam" id="PF01370"/>
    </source>
</evidence>
<dbReference type="Proteomes" id="UP001220377">
    <property type="component" value="Chromosome"/>
</dbReference>
<feature type="domain" description="NAD-dependent epimerase/dehydratase" evidence="1">
    <location>
        <begin position="3"/>
        <end position="219"/>
    </location>
</feature>
<dbReference type="InterPro" id="IPR051783">
    <property type="entry name" value="NAD(P)-dependent_oxidoreduct"/>
</dbReference>
<sequence>MKVFITGGTGFVGTAVIKHLIAHGHDVLALARSDRSAQRVRDLGATPFAGSLTDTDRLRLGALQSNAVLHLAYNNNMRQARQAAQTDRNAITAMADALVGTNRPFIMASGVTGIFGKHQSGNELETPATNFITGMRVRSEKLALSYVPRGVKAMVIRLAPFVHGPNDHGFTSRYVQAAQRYQSAMYIGSGRNTWPAVHRDDAASLFVAALEKGQAGAIYHAVAEGTTAKSIAITVSQHLDLPLTRINMLTGLHRLGILAYIFTLDTPANSTWTQQHLGWHPTHPSLINDINAGTYDN</sequence>
<evidence type="ECO:0000313" key="3">
    <source>
        <dbReference type="Proteomes" id="UP001220377"/>
    </source>
</evidence>
<dbReference type="PANTHER" id="PTHR48079:SF9">
    <property type="entry name" value="PUTATIVE-RELATED"/>
    <property type="match status" value="1"/>
</dbReference>
<dbReference type="RefSeq" id="WP_274258670.1">
    <property type="nucleotide sequence ID" value="NZ_CP117884.1"/>
</dbReference>
<dbReference type="CDD" id="cd05262">
    <property type="entry name" value="SDR_a7"/>
    <property type="match status" value="1"/>
</dbReference>
<dbReference type="SUPFAM" id="SSF51735">
    <property type="entry name" value="NAD(P)-binding Rossmann-fold domains"/>
    <property type="match status" value="1"/>
</dbReference>
<proteinExistence type="predicted"/>
<keyword evidence="3" id="KW-1185">Reference proteome</keyword>
<protein>
    <submittedName>
        <fullName evidence="2">SDR family oxidoreductase</fullName>
    </submittedName>
</protein>
<accession>A0ABY7WND0</accession>